<evidence type="ECO:0000256" key="1">
    <source>
        <dbReference type="SAM" id="SignalP"/>
    </source>
</evidence>
<organism evidence="2 3">
    <name type="scientific">Stenotrophomonas ginsengisoli</name>
    <dbReference type="NCBI Taxonomy" id="336566"/>
    <lineage>
        <taxon>Bacteria</taxon>
        <taxon>Pseudomonadati</taxon>
        <taxon>Pseudomonadota</taxon>
        <taxon>Gammaproteobacteria</taxon>
        <taxon>Lysobacterales</taxon>
        <taxon>Lysobacteraceae</taxon>
        <taxon>Stenotrophomonas</taxon>
    </lineage>
</organism>
<keyword evidence="3" id="KW-1185">Reference proteome</keyword>
<reference evidence="2 3" key="1">
    <citation type="submission" date="2015-05" db="EMBL/GenBank/DDBJ databases">
        <title>Genome sequencing and analysis of members of genus Stenotrophomonas.</title>
        <authorList>
            <person name="Patil P.P."/>
            <person name="Midha S."/>
            <person name="Patil P.B."/>
        </authorList>
    </citation>
    <scope>NUCLEOTIDE SEQUENCE [LARGE SCALE GENOMIC DNA]</scope>
    <source>
        <strain evidence="2 3">DSM 24757</strain>
    </source>
</reference>
<protein>
    <submittedName>
        <fullName evidence="2">Uncharacterized protein</fullName>
    </submittedName>
</protein>
<dbReference type="Proteomes" id="UP000050956">
    <property type="component" value="Unassembled WGS sequence"/>
</dbReference>
<gene>
    <name evidence="2" type="ORF">ABB30_11595</name>
</gene>
<feature type="signal peptide" evidence="1">
    <location>
        <begin position="1"/>
        <end position="33"/>
    </location>
</feature>
<name>A0A0R0DCF2_9GAMM</name>
<evidence type="ECO:0000313" key="2">
    <source>
        <dbReference type="EMBL" id="KRG75614.1"/>
    </source>
</evidence>
<accession>A0A0R0DCF2</accession>
<proteinExistence type="predicted"/>
<dbReference type="AlphaFoldDB" id="A0A0R0DCF2"/>
<dbReference type="PATRIC" id="fig|336566.3.peg.1744"/>
<dbReference type="STRING" id="336566.ABB30_11595"/>
<evidence type="ECO:0000313" key="3">
    <source>
        <dbReference type="Proteomes" id="UP000050956"/>
    </source>
</evidence>
<dbReference type="EMBL" id="LDJM01000029">
    <property type="protein sequence ID" value="KRG75614.1"/>
    <property type="molecule type" value="Genomic_DNA"/>
</dbReference>
<keyword evidence="1" id="KW-0732">Signal</keyword>
<feature type="chain" id="PRO_5006395578" evidence="1">
    <location>
        <begin position="34"/>
        <end position="232"/>
    </location>
</feature>
<sequence>MRRPNKRPGMVRSFTFSLPLLLAWLLSPQPADAGNWPSVPLPEHAQGELVSSHMVHNNVPMRVSRFHTGMSPAQVIGFYQRHWKGQAKVTEFGDRQIIAYQQGGHFITLDVRGGSSGSQVQLGITELLGREPGHAPGHGFPQPERSQVISDTRYHDNPGRTIALESPQSTYQAWEWYRARLQQQGWKDDGQHRCSVMAVQCQAGYQRGSEVLSMTFNRAAQHTEIVANQMRR</sequence>
<comment type="caution">
    <text evidence="2">The sequence shown here is derived from an EMBL/GenBank/DDBJ whole genome shotgun (WGS) entry which is preliminary data.</text>
</comment>